<evidence type="ECO:0000313" key="2">
    <source>
        <dbReference type="Proteomes" id="UP000886998"/>
    </source>
</evidence>
<dbReference type="Proteomes" id="UP000886998">
    <property type="component" value="Unassembled WGS sequence"/>
</dbReference>
<gene>
    <name evidence="1" type="ORF">TNIN_298681</name>
</gene>
<keyword evidence="2" id="KW-1185">Reference proteome</keyword>
<accession>A0A8X7CCW1</accession>
<dbReference type="AlphaFoldDB" id="A0A8X7CCW1"/>
<evidence type="ECO:0000313" key="1">
    <source>
        <dbReference type="EMBL" id="GFY66844.1"/>
    </source>
</evidence>
<comment type="caution">
    <text evidence="1">The sequence shown here is derived from an EMBL/GenBank/DDBJ whole genome shotgun (WGS) entry which is preliminary data.</text>
</comment>
<name>A0A8X7CCW1_9ARAC</name>
<protein>
    <submittedName>
        <fullName evidence="1">Uncharacterized protein</fullName>
    </submittedName>
</protein>
<organism evidence="1 2">
    <name type="scientific">Trichonephila inaurata madagascariensis</name>
    <dbReference type="NCBI Taxonomy" id="2747483"/>
    <lineage>
        <taxon>Eukaryota</taxon>
        <taxon>Metazoa</taxon>
        <taxon>Ecdysozoa</taxon>
        <taxon>Arthropoda</taxon>
        <taxon>Chelicerata</taxon>
        <taxon>Arachnida</taxon>
        <taxon>Araneae</taxon>
        <taxon>Araneomorphae</taxon>
        <taxon>Entelegynae</taxon>
        <taxon>Araneoidea</taxon>
        <taxon>Nephilidae</taxon>
        <taxon>Trichonephila</taxon>
        <taxon>Trichonephila inaurata</taxon>
    </lineage>
</organism>
<proteinExistence type="predicted"/>
<reference evidence="1" key="1">
    <citation type="submission" date="2020-08" db="EMBL/GenBank/DDBJ databases">
        <title>Multicomponent nature underlies the extraordinary mechanical properties of spider dragline silk.</title>
        <authorList>
            <person name="Kono N."/>
            <person name="Nakamura H."/>
            <person name="Mori M."/>
            <person name="Yoshida Y."/>
            <person name="Ohtoshi R."/>
            <person name="Malay A.D."/>
            <person name="Moran D.A.P."/>
            <person name="Tomita M."/>
            <person name="Numata K."/>
            <person name="Arakawa K."/>
        </authorList>
    </citation>
    <scope>NUCLEOTIDE SEQUENCE</scope>
</reference>
<sequence>MTSGHRVSINACQQEGEAIGWGNGPIDRYGRAEISTVKRLGAHGMLRDFARWQGNAHFPFTMSFIMDGQTKRFWDEAFCGTNIGWEIMEGKILQREAPLVHKAVLFSTDTPKRPF</sequence>
<dbReference type="EMBL" id="BMAV01016260">
    <property type="protein sequence ID" value="GFY66844.1"/>
    <property type="molecule type" value="Genomic_DNA"/>
</dbReference>